<dbReference type="CDD" id="cd00082">
    <property type="entry name" value="HisKA"/>
    <property type="match status" value="1"/>
</dbReference>
<dbReference type="InterPro" id="IPR003594">
    <property type="entry name" value="HATPase_dom"/>
</dbReference>
<gene>
    <name evidence="19" type="ORF">ACFSW5_08165</name>
</gene>
<keyword evidence="9" id="KW-0418">Kinase</keyword>
<evidence type="ECO:0000256" key="7">
    <source>
        <dbReference type="ARBA" id="ARBA00022692"/>
    </source>
</evidence>
<dbReference type="Pfam" id="PF02518">
    <property type="entry name" value="HATPase_c"/>
    <property type="match status" value="1"/>
</dbReference>
<dbReference type="Gene3D" id="3.30.450.20">
    <property type="entry name" value="PAS domain"/>
    <property type="match status" value="2"/>
</dbReference>
<dbReference type="SUPFAM" id="SSF55874">
    <property type="entry name" value="ATPase domain of HSP90 chaperone/DNA topoisomerase II/histidine kinase"/>
    <property type="match status" value="1"/>
</dbReference>
<keyword evidence="5" id="KW-0597">Phosphoprotein</keyword>
<feature type="transmembrane region" description="Helical" evidence="16">
    <location>
        <begin position="373"/>
        <end position="395"/>
    </location>
</feature>
<keyword evidence="13 16" id="KW-0472">Membrane</keyword>
<comment type="catalytic activity">
    <reaction evidence="1">
        <text>ATP + protein L-histidine = ADP + protein N-phospho-L-histidine.</text>
        <dbReference type="EC" id="2.7.13.3"/>
    </reaction>
</comment>
<keyword evidence="8" id="KW-0547">Nucleotide-binding</keyword>
<dbReference type="SMART" id="SM00387">
    <property type="entry name" value="HATPase_c"/>
    <property type="match status" value="1"/>
</dbReference>
<comment type="subcellular location">
    <subcellularLocation>
        <location evidence="2">Cell membrane</location>
        <topology evidence="2">Multi-pass membrane protein</topology>
    </subcellularLocation>
</comment>
<dbReference type="PROSITE" id="PS50109">
    <property type="entry name" value="HIS_KIN"/>
    <property type="match status" value="1"/>
</dbReference>
<protein>
    <recommendedName>
        <fullName evidence="3">histidine kinase</fullName>
        <ecNumber evidence="3">2.7.13.3</ecNumber>
    </recommendedName>
</protein>
<dbReference type="InterPro" id="IPR003660">
    <property type="entry name" value="HAMP_dom"/>
</dbReference>
<evidence type="ECO:0000256" key="6">
    <source>
        <dbReference type="ARBA" id="ARBA00022679"/>
    </source>
</evidence>
<evidence type="ECO:0000313" key="20">
    <source>
        <dbReference type="Proteomes" id="UP001597493"/>
    </source>
</evidence>
<evidence type="ECO:0000256" key="11">
    <source>
        <dbReference type="ARBA" id="ARBA00022989"/>
    </source>
</evidence>
<sequence length="740" mass="83164">MKLSSRFNLARRKPKAFAIQLLLSMLAGSLVPLLLLSAIAGQTVRSQLQRSSQLSAERTEMNYIRMYENHIEEQAQSIDSELRKVESAVLVAKAMAEALFSKPSAWPETFVEYEYDEAENRYVDLDEDGKGMVSIRVESREEKPTAEQTRDFAIGKNLHPVFRAQTANNPNIVTMYYIHPQSGSYVYPFYDGPPAPDSRPIRKLTTYPFYTDALIVPPGVDEVVWTKPYYDITPRGWMFTATTPVYDDKRRLRGIVAADVTVDSFIGNVVDTNFDTRDGYALLLDSHYTLIAAQQHGLYEINRMNLISAFRSSRPQDGRQYRIMELSGENKAVFSRSIPSTHWTLGYIIAERTLLEPVYSATKELNQRTERALTLQLALLCGLAVMLSIALAFFLRARIARPVDRLAEAFAKMGEGKVAVTHHDTRVLEFNRLLHDFNRMSGKVSELMEAQAALNADLEHKVRLRTAELKEMNDELEMRVRELTRLEQWRKELFMNISHDLKTPITLIQGYIEAIHEGVIPEEQTGFYLRRIRDGIAAITHFVRSLNELSLLETRQLAARMEPLDATELFRAIASKWAPYMELAGRPFRIERLSGGAPLLGDAHLLGRVLDNLIENALKYTEERLPVAFRYELAEGAAKFSVIDAGPGIPEDAIPYVFNSFYRVDKSRNSGIPGSGLGLSIAKEIAAMHGGELSVDVRRGEGGSGCTFALSLPLRQEAGAASERRTEAPPADEYRGASAG</sequence>
<evidence type="ECO:0000259" key="17">
    <source>
        <dbReference type="PROSITE" id="PS50109"/>
    </source>
</evidence>
<evidence type="ECO:0000256" key="8">
    <source>
        <dbReference type="ARBA" id="ARBA00022741"/>
    </source>
</evidence>
<dbReference type="GO" id="GO:0005524">
    <property type="term" value="F:ATP binding"/>
    <property type="evidence" value="ECO:0007669"/>
    <property type="project" value="UniProtKB-KW"/>
</dbReference>
<name>A0ABW5QVU7_9BACL</name>
<evidence type="ECO:0000313" key="19">
    <source>
        <dbReference type="EMBL" id="MFD2660245.1"/>
    </source>
</evidence>
<evidence type="ECO:0000256" key="5">
    <source>
        <dbReference type="ARBA" id="ARBA00022553"/>
    </source>
</evidence>
<organism evidence="19 20">
    <name type="scientific">Paenibacillus thailandensis</name>
    <dbReference type="NCBI Taxonomy" id="393250"/>
    <lineage>
        <taxon>Bacteria</taxon>
        <taxon>Bacillati</taxon>
        <taxon>Bacillota</taxon>
        <taxon>Bacilli</taxon>
        <taxon>Bacillales</taxon>
        <taxon>Paenibacillaceae</taxon>
        <taxon>Paenibacillus</taxon>
    </lineage>
</organism>
<dbReference type="Gene3D" id="1.10.287.130">
    <property type="match status" value="1"/>
</dbReference>
<comment type="caution">
    <text evidence="19">The sequence shown here is derived from an EMBL/GenBank/DDBJ whole genome shotgun (WGS) entry which is preliminary data.</text>
</comment>
<evidence type="ECO:0000256" key="14">
    <source>
        <dbReference type="SAM" id="Coils"/>
    </source>
</evidence>
<keyword evidence="11 16" id="KW-1133">Transmembrane helix</keyword>
<dbReference type="InterPro" id="IPR036890">
    <property type="entry name" value="HATPase_C_sf"/>
</dbReference>
<dbReference type="RefSeq" id="WP_379271291.1">
    <property type="nucleotide sequence ID" value="NZ_JBHUGT010000018.1"/>
</dbReference>
<keyword evidence="4" id="KW-1003">Cell membrane</keyword>
<feature type="compositionally biased region" description="Basic and acidic residues" evidence="15">
    <location>
        <begin position="722"/>
        <end position="740"/>
    </location>
</feature>
<keyword evidence="12" id="KW-0902">Two-component regulatory system</keyword>
<dbReference type="InterPro" id="IPR004358">
    <property type="entry name" value="Sig_transdc_His_kin-like_C"/>
</dbReference>
<dbReference type="InterPro" id="IPR036097">
    <property type="entry name" value="HisK_dim/P_sf"/>
</dbReference>
<evidence type="ECO:0000256" key="16">
    <source>
        <dbReference type="SAM" id="Phobius"/>
    </source>
</evidence>
<dbReference type="EMBL" id="JBHUMY010000007">
    <property type="protein sequence ID" value="MFD2660245.1"/>
    <property type="molecule type" value="Genomic_DNA"/>
</dbReference>
<dbReference type="InterPro" id="IPR003661">
    <property type="entry name" value="HisK_dim/P_dom"/>
</dbReference>
<reference evidence="20" key="1">
    <citation type="journal article" date="2019" name="Int. J. Syst. Evol. Microbiol.">
        <title>The Global Catalogue of Microorganisms (GCM) 10K type strain sequencing project: providing services to taxonomists for standard genome sequencing and annotation.</title>
        <authorList>
            <consortium name="The Broad Institute Genomics Platform"/>
            <consortium name="The Broad Institute Genome Sequencing Center for Infectious Disease"/>
            <person name="Wu L."/>
            <person name="Ma J."/>
        </authorList>
    </citation>
    <scope>NUCLEOTIDE SEQUENCE [LARGE SCALE GENOMIC DNA]</scope>
    <source>
        <strain evidence="20">TISTR 1827</strain>
    </source>
</reference>
<evidence type="ECO:0000256" key="9">
    <source>
        <dbReference type="ARBA" id="ARBA00022777"/>
    </source>
</evidence>
<dbReference type="Pfam" id="PF02743">
    <property type="entry name" value="dCache_1"/>
    <property type="match status" value="1"/>
</dbReference>
<dbReference type="InterPro" id="IPR029151">
    <property type="entry name" value="Sensor-like_sf"/>
</dbReference>
<feature type="coiled-coil region" evidence="14">
    <location>
        <begin position="455"/>
        <end position="486"/>
    </location>
</feature>
<dbReference type="SUPFAM" id="SSF103190">
    <property type="entry name" value="Sensory domain-like"/>
    <property type="match status" value="1"/>
</dbReference>
<evidence type="ECO:0000256" key="1">
    <source>
        <dbReference type="ARBA" id="ARBA00000085"/>
    </source>
</evidence>
<dbReference type="InterPro" id="IPR033479">
    <property type="entry name" value="dCache_1"/>
</dbReference>
<evidence type="ECO:0000259" key="18">
    <source>
        <dbReference type="PROSITE" id="PS50885"/>
    </source>
</evidence>
<evidence type="ECO:0000256" key="13">
    <source>
        <dbReference type="ARBA" id="ARBA00023136"/>
    </source>
</evidence>
<accession>A0ABW5QVU7</accession>
<evidence type="ECO:0000256" key="10">
    <source>
        <dbReference type="ARBA" id="ARBA00022840"/>
    </source>
</evidence>
<dbReference type="Gene3D" id="3.30.565.10">
    <property type="entry name" value="Histidine kinase-like ATPase, C-terminal domain"/>
    <property type="match status" value="1"/>
</dbReference>
<dbReference type="Pfam" id="PF00512">
    <property type="entry name" value="HisKA"/>
    <property type="match status" value="1"/>
</dbReference>
<dbReference type="Proteomes" id="UP001597493">
    <property type="component" value="Unassembled WGS sequence"/>
</dbReference>
<dbReference type="InterPro" id="IPR050351">
    <property type="entry name" value="BphY/WalK/GraS-like"/>
</dbReference>
<evidence type="ECO:0000256" key="2">
    <source>
        <dbReference type="ARBA" id="ARBA00004651"/>
    </source>
</evidence>
<evidence type="ECO:0000256" key="12">
    <source>
        <dbReference type="ARBA" id="ARBA00023012"/>
    </source>
</evidence>
<keyword evidence="10 19" id="KW-0067">ATP-binding</keyword>
<feature type="region of interest" description="Disordered" evidence="15">
    <location>
        <begin position="717"/>
        <end position="740"/>
    </location>
</feature>
<evidence type="ECO:0000256" key="15">
    <source>
        <dbReference type="SAM" id="MobiDB-lite"/>
    </source>
</evidence>
<feature type="domain" description="HAMP" evidence="18">
    <location>
        <begin position="397"/>
        <end position="449"/>
    </location>
</feature>
<dbReference type="PRINTS" id="PR00344">
    <property type="entry name" value="BCTRLSENSOR"/>
</dbReference>
<evidence type="ECO:0000256" key="4">
    <source>
        <dbReference type="ARBA" id="ARBA00022475"/>
    </source>
</evidence>
<keyword evidence="14" id="KW-0175">Coiled coil</keyword>
<evidence type="ECO:0000256" key="3">
    <source>
        <dbReference type="ARBA" id="ARBA00012438"/>
    </source>
</evidence>
<dbReference type="PANTHER" id="PTHR45453">
    <property type="entry name" value="PHOSPHATE REGULON SENSOR PROTEIN PHOR"/>
    <property type="match status" value="1"/>
</dbReference>
<dbReference type="SUPFAM" id="SSF47384">
    <property type="entry name" value="Homodimeric domain of signal transducing histidine kinase"/>
    <property type="match status" value="1"/>
</dbReference>
<dbReference type="PROSITE" id="PS50885">
    <property type="entry name" value="HAMP"/>
    <property type="match status" value="1"/>
</dbReference>
<dbReference type="CDD" id="cd00075">
    <property type="entry name" value="HATPase"/>
    <property type="match status" value="1"/>
</dbReference>
<keyword evidence="20" id="KW-1185">Reference proteome</keyword>
<dbReference type="EC" id="2.7.13.3" evidence="3"/>
<dbReference type="Gene3D" id="6.10.340.10">
    <property type="match status" value="1"/>
</dbReference>
<dbReference type="SMART" id="SM00304">
    <property type="entry name" value="HAMP"/>
    <property type="match status" value="1"/>
</dbReference>
<feature type="domain" description="Histidine kinase" evidence="17">
    <location>
        <begin position="496"/>
        <end position="716"/>
    </location>
</feature>
<keyword evidence="6" id="KW-0808">Transferase</keyword>
<dbReference type="PANTHER" id="PTHR45453:SF1">
    <property type="entry name" value="PHOSPHATE REGULON SENSOR PROTEIN PHOR"/>
    <property type="match status" value="1"/>
</dbReference>
<dbReference type="SMART" id="SM00388">
    <property type="entry name" value="HisKA"/>
    <property type="match status" value="1"/>
</dbReference>
<keyword evidence="7 16" id="KW-0812">Transmembrane</keyword>
<dbReference type="CDD" id="cd18773">
    <property type="entry name" value="PDC1_HK_sensor"/>
    <property type="match status" value="1"/>
</dbReference>
<proteinExistence type="predicted"/>
<dbReference type="InterPro" id="IPR005467">
    <property type="entry name" value="His_kinase_dom"/>
</dbReference>